<dbReference type="EMBL" id="MU001495">
    <property type="protein sequence ID" value="KAF2449034.1"/>
    <property type="molecule type" value="Genomic_DNA"/>
</dbReference>
<evidence type="ECO:0000313" key="1">
    <source>
        <dbReference type="EMBL" id="KAF2449034.1"/>
    </source>
</evidence>
<proteinExistence type="predicted"/>
<name>A0A9P4PPQ5_9PLEO</name>
<dbReference type="AlphaFoldDB" id="A0A9P4PPQ5"/>
<gene>
    <name evidence="1" type="ORF">P171DRAFT_222973</name>
</gene>
<protein>
    <submittedName>
        <fullName evidence="1">Uncharacterized protein</fullName>
    </submittedName>
</protein>
<organism evidence="1 2">
    <name type="scientific">Karstenula rhodostoma CBS 690.94</name>
    <dbReference type="NCBI Taxonomy" id="1392251"/>
    <lineage>
        <taxon>Eukaryota</taxon>
        <taxon>Fungi</taxon>
        <taxon>Dikarya</taxon>
        <taxon>Ascomycota</taxon>
        <taxon>Pezizomycotina</taxon>
        <taxon>Dothideomycetes</taxon>
        <taxon>Pleosporomycetidae</taxon>
        <taxon>Pleosporales</taxon>
        <taxon>Massarineae</taxon>
        <taxon>Didymosphaeriaceae</taxon>
        <taxon>Karstenula</taxon>
    </lineage>
</organism>
<keyword evidence="2" id="KW-1185">Reference proteome</keyword>
<dbReference type="Proteomes" id="UP000799764">
    <property type="component" value="Unassembled WGS sequence"/>
</dbReference>
<comment type="caution">
    <text evidence="1">The sequence shown here is derived from an EMBL/GenBank/DDBJ whole genome shotgun (WGS) entry which is preliminary data.</text>
</comment>
<accession>A0A9P4PPQ5</accession>
<reference evidence="1" key="1">
    <citation type="journal article" date="2020" name="Stud. Mycol.">
        <title>101 Dothideomycetes genomes: a test case for predicting lifestyles and emergence of pathogens.</title>
        <authorList>
            <person name="Haridas S."/>
            <person name="Albert R."/>
            <person name="Binder M."/>
            <person name="Bloem J."/>
            <person name="Labutti K."/>
            <person name="Salamov A."/>
            <person name="Andreopoulos B."/>
            <person name="Baker S."/>
            <person name="Barry K."/>
            <person name="Bills G."/>
            <person name="Bluhm B."/>
            <person name="Cannon C."/>
            <person name="Castanera R."/>
            <person name="Culley D."/>
            <person name="Daum C."/>
            <person name="Ezra D."/>
            <person name="Gonzalez J."/>
            <person name="Henrissat B."/>
            <person name="Kuo A."/>
            <person name="Liang C."/>
            <person name="Lipzen A."/>
            <person name="Lutzoni F."/>
            <person name="Magnuson J."/>
            <person name="Mondo S."/>
            <person name="Nolan M."/>
            <person name="Ohm R."/>
            <person name="Pangilinan J."/>
            <person name="Park H.-J."/>
            <person name="Ramirez L."/>
            <person name="Alfaro M."/>
            <person name="Sun H."/>
            <person name="Tritt A."/>
            <person name="Yoshinaga Y."/>
            <person name="Zwiers L.-H."/>
            <person name="Turgeon B."/>
            <person name="Goodwin S."/>
            <person name="Spatafora J."/>
            <person name="Crous P."/>
            <person name="Grigoriev I."/>
        </authorList>
    </citation>
    <scope>NUCLEOTIDE SEQUENCE</scope>
    <source>
        <strain evidence="1">CBS 690.94</strain>
    </source>
</reference>
<evidence type="ECO:0000313" key="2">
    <source>
        <dbReference type="Proteomes" id="UP000799764"/>
    </source>
</evidence>
<sequence>MPHLMVIPREIRDLMLELTVLASRPAPETLADIETQALEEQHQYVYYSTDCLDCNRFAAVPLLLVSRQIHRETKQLLNRIGNTHELDVRFVHEQYFVLTWTRLPLSVHNVDHVCVVFKSVGEYRDSVEVCGRPIPNLWRSSRGGRPAQFQLMFYDVLMSFLINGPYGWRASRSAKTEGFTIRTLEVDFVDPDDTSLLIPEPDDPKTPLHRQGGKGLRRPERLAKCLGQLLASLLTTTVHQYGKGIFDKVGRIIIKANGKMVVGIKVGQILADYDFSDSFVEVPKGERLDHWKAWKDHALLCREAKGLDVSDTRLDWKEKAVFGFARLQERYQRDKMEKISSASHAHDN</sequence>
<dbReference type="OrthoDB" id="2823490at2759"/>